<evidence type="ECO:0000313" key="4">
    <source>
        <dbReference type="Proteomes" id="UP001519363"/>
    </source>
</evidence>
<dbReference type="PANTHER" id="PTHR43615:SF1">
    <property type="entry name" value="PPDK_N DOMAIN-CONTAINING PROTEIN"/>
    <property type="match status" value="1"/>
</dbReference>
<dbReference type="Gene3D" id="3.30.1490.20">
    <property type="entry name" value="ATP-grasp fold, A domain"/>
    <property type="match status" value="1"/>
</dbReference>
<accession>A0ABS5ABS9</accession>
<dbReference type="InterPro" id="IPR008279">
    <property type="entry name" value="PEP-util_enz_mobile_dom"/>
</dbReference>
<feature type="domain" description="Pyruvate phosphate dikinase AMP/ATP-binding" evidence="2">
    <location>
        <begin position="20"/>
        <end position="302"/>
    </location>
</feature>
<dbReference type="PANTHER" id="PTHR43615">
    <property type="entry name" value="PHOSPHOENOLPYRUVATE SYNTHASE-RELATED"/>
    <property type="match status" value="1"/>
</dbReference>
<sequence>MGTVEAFVLTLNEIRAAEGELVGGKAANLGEMIGAGLPVPGGFVLTTHAYRAVADPLDLTGAATDPAAARERVRTAPVPPGLAEAITRAYAELGEDIPVAVRSSATAEDLPHASFAGQQDTCLNVVGPDALLAAVRRCWASLWTDRAVRYRDTNEIDHSTVRLAVVVQAMVQAEVAGVMFTANPVTGNREEVAVDASPGLGEAVVSGSVNPDHFVLDGHTGAVKQTRLGDKRLVIRGRPGGGTEQTEVEPGDSEACVTPGQLRDLVTLGRRVQQHYGLPQDIEWAIDAAGVLWLTQARPITTLFPVPRTDKPGLRVFFNGSVAQGVYRPLTPAGLAGLRLAAGGIAGSVGFGVPDPVAGPPAFAEAARRLFVDITPVVRSPLGRALAPRLLDLMEARSAQVLRTLFTDERLRVEKGSYGTVLRFLAGVARRTHAPLTLLTALRDPARARAMAHRQAAAIEAGLTVPADADPSRRLDFVESVMRVVTGPRVARIMPLIPSVFALTALAGKLLGKDGGEDEVGVVLRGIPHNPTTEMDLDLWRLASAVRADPDAAAVLAGSPKEDLLARYRDGDLPPVLHSGLTGFLARYGHRAVAEIDLGVPRWAEDPTHVLGVLANYLRADQPELAADAQFERARAEAEAKLAELVARVRRRGPVRARLLGLALTRVRELAGLRELPKYLLVLSLAAMREQLHVLGADLAERGLLAEAADVFFLDTREIRTALSGRDHRALVGQRKAEHARELRRRHLPRLLLSDGTEPEALAAGHVEGALTGTAASTGTVTGTARVVLDPTGAHLEPGEILIAPSTDPGWTPLFLTAGGLVMEMGGPNSHGAVVAREYGIPAVVGVADATERISTGQRVTVNGSTGEVSLVDVT</sequence>
<dbReference type="InterPro" id="IPR036637">
    <property type="entry name" value="Phosphohistidine_dom_sf"/>
</dbReference>
<dbReference type="InterPro" id="IPR002192">
    <property type="entry name" value="PPDK_AMP/ATP-bd"/>
</dbReference>
<dbReference type="GO" id="GO:0008986">
    <property type="term" value="F:pyruvate, water dikinase activity"/>
    <property type="evidence" value="ECO:0007669"/>
    <property type="project" value="UniProtKB-EC"/>
</dbReference>
<name>A0ABS5ABS9_9PSEU</name>
<dbReference type="RefSeq" id="WP_086786790.1">
    <property type="nucleotide sequence ID" value="NZ_JAGIOO010000001.1"/>
</dbReference>
<gene>
    <name evidence="3" type="ORF">JOF53_002902</name>
</gene>
<dbReference type="EC" id="2.7.9.2" evidence="3"/>
<dbReference type="Pfam" id="PF00391">
    <property type="entry name" value="PEP-utilizers"/>
    <property type="match status" value="1"/>
</dbReference>
<evidence type="ECO:0000259" key="1">
    <source>
        <dbReference type="Pfam" id="PF00391"/>
    </source>
</evidence>
<feature type="domain" description="PEP-utilising enzyme mobile" evidence="1">
    <location>
        <begin position="797"/>
        <end position="867"/>
    </location>
</feature>
<dbReference type="SUPFAM" id="SSF56059">
    <property type="entry name" value="Glutathione synthetase ATP-binding domain-like"/>
    <property type="match status" value="1"/>
</dbReference>
<dbReference type="SUPFAM" id="SSF52009">
    <property type="entry name" value="Phosphohistidine domain"/>
    <property type="match status" value="1"/>
</dbReference>
<keyword evidence="3" id="KW-0808">Transferase</keyword>
<dbReference type="Proteomes" id="UP001519363">
    <property type="component" value="Unassembled WGS sequence"/>
</dbReference>
<evidence type="ECO:0000259" key="2">
    <source>
        <dbReference type="Pfam" id="PF01326"/>
    </source>
</evidence>
<dbReference type="InterPro" id="IPR013815">
    <property type="entry name" value="ATP_grasp_subdomain_1"/>
</dbReference>
<dbReference type="EMBL" id="JAGIOO010000001">
    <property type="protein sequence ID" value="MBP2474030.1"/>
    <property type="molecule type" value="Genomic_DNA"/>
</dbReference>
<keyword evidence="3" id="KW-0670">Pyruvate</keyword>
<proteinExistence type="predicted"/>
<dbReference type="InterPro" id="IPR051549">
    <property type="entry name" value="PEP_Utilizing_Enz"/>
</dbReference>
<dbReference type="Gene3D" id="3.50.30.10">
    <property type="entry name" value="Phosphohistidine domain"/>
    <property type="match status" value="1"/>
</dbReference>
<reference evidence="3 4" key="1">
    <citation type="submission" date="2021-03" db="EMBL/GenBank/DDBJ databases">
        <title>Sequencing the genomes of 1000 actinobacteria strains.</title>
        <authorList>
            <person name="Klenk H.-P."/>
        </authorList>
    </citation>
    <scope>NUCLEOTIDE SEQUENCE [LARGE SCALE GENOMIC DNA]</scope>
    <source>
        <strain evidence="3 4">DSM 44580</strain>
    </source>
</reference>
<dbReference type="Gene3D" id="3.30.470.20">
    <property type="entry name" value="ATP-grasp fold, B domain"/>
    <property type="match status" value="1"/>
</dbReference>
<evidence type="ECO:0000313" key="3">
    <source>
        <dbReference type="EMBL" id="MBP2474030.1"/>
    </source>
</evidence>
<organism evidence="3 4">
    <name type="scientific">Crossiella equi</name>
    <dbReference type="NCBI Taxonomy" id="130796"/>
    <lineage>
        <taxon>Bacteria</taxon>
        <taxon>Bacillati</taxon>
        <taxon>Actinomycetota</taxon>
        <taxon>Actinomycetes</taxon>
        <taxon>Pseudonocardiales</taxon>
        <taxon>Pseudonocardiaceae</taxon>
        <taxon>Crossiella</taxon>
    </lineage>
</organism>
<keyword evidence="4" id="KW-1185">Reference proteome</keyword>
<comment type="caution">
    <text evidence="3">The sequence shown here is derived from an EMBL/GenBank/DDBJ whole genome shotgun (WGS) entry which is preliminary data.</text>
</comment>
<protein>
    <submittedName>
        <fullName evidence="3">Pyruvate,water dikinase</fullName>
        <ecNumber evidence="3">2.7.9.2</ecNumber>
    </submittedName>
</protein>
<dbReference type="Pfam" id="PF01326">
    <property type="entry name" value="PPDK_N"/>
    <property type="match status" value="1"/>
</dbReference>